<evidence type="ECO:0000256" key="5">
    <source>
        <dbReference type="SAM" id="Coils"/>
    </source>
</evidence>
<sequence>MGRGNGFFKNPYPGFFNKEQGRWYCSCINGPQPAIRLHVKKEGPNQGRFFYTCREPRDLGAIPGQCGFFLWAEMAELREREAALRPVQRSEYVPDLREVMPRLPWFPPYGEGWGFADCPYSDYYEDPTPVDDDMDSVKVKEEDMDDEERGLSAVKSPGRKRPAAAATTVEEEEYGELESDVERQLVQIVDSSPPRPSQQQQHRGNNVPLPAPASSQARMGNTTAAMQQHLGTRTPNPQRTYDVSASMLTPTSRGNTATAASEPGAAKRVKFSDTRGPPPPSSTTRTAATTPSQTLGHSPIGGRLTTTTSVGLGDDYEITTSILNLLSNEKQVSDATRQVIRDKLNTYALRMRGVERGRDMTRAALKAKEAKEAELRARIEELERERRATADKVRALRNGLGELFADVDGCVDGGEGGA</sequence>
<dbReference type="PROSITE" id="PS51999">
    <property type="entry name" value="ZF_GRF"/>
    <property type="match status" value="1"/>
</dbReference>
<dbReference type="GO" id="GO:0008270">
    <property type="term" value="F:zinc ion binding"/>
    <property type="evidence" value="ECO:0007669"/>
    <property type="project" value="UniProtKB-KW"/>
</dbReference>
<reference evidence="8" key="2">
    <citation type="submission" date="2023-06" db="EMBL/GenBank/DDBJ databases">
        <authorList>
            <consortium name="Lawrence Berkeley National Laboratory"/>
            <person name="Haridas S."/>
            <person name="Hensen N."/>
            <person name="Bonometti L."/>
            <person name="Westerberg I."/>
            <person name="Brannstrom I.O."/>
            <person name="Guillou S."/>
            <person name="Cros-Aarteil S."/>
            <person name="Calhoun S."/>
            <person name="Kuo A."/>
            <person name="Mondo S."/>
            <person name="Pangilinan J."/>
            <person name="Riley R."/>
            <person name="Labutti K."/>
            <person name="Andreopoulos B."/>
            <person name="Lipzen A."/>
            <person name="Chen C."/>
            <person name="Yanf M."/>
            <person name="Daum C."/>
            <person name="Ng V."/>
            <person name="Clum A."/>
            <person name="Steindorff A."/>
            <person name="Ohm R."/>
            <person name="Martin F."/>
            <person name="Silar P."/>
            <person name="Natvig D."/>
            <person name="Lalanne C."/>
            <person name="Gautier V."/>
            <person name="Ament-Velasquez S.L."/>
            <person name="Kruys A."/>
            <person name="Hutchinson M.I."/>
            <person name="Powell A.J."/>
            <person name="Barry K."/>
            <person name="Miller A.N."/>
            <person name="Grigoriev I.V."/>
            <person name="Debuchy R."/>
            <person name="Gladieux P."/>
            <person name="Thoren M.H."/>
            <person name="Johannesson H."/>
        </authorList>
    </citation>
    <scope>NUCLEOTIDE SEQUENCE</scope>
    <source>
        <strain evidence="8">CBS 560.94</strain>
    </source>
</reference>
<dbReference type="InterPro" id="IPR010666">
    <property type="entry name" value="Znf_GRF"/>
</dbReference>
<proteinExistence type="predicted"/>
<keyword evidence="3" id="KW-0862">Zinc</keyword>
<evidence type="ECO:0000256" key="3">
    <source>
        <dbReference type="ARBA" id="ARBA00022833"/>
    </source>
</evidence>
<dbReference type="GeneID" id="87867159"/>
<keyword evidence="5" id="KW-0175">Coiled coil</keyword>
<keyword evidence="9" id="KW-1185">Reference proteome</keyword>
<evidence type="ECO:0000313" key="8">
    <source>
        <dbReference type="EMBL" id="KAK3354996.1"/>
    </source>
</evidence>
<evidence type="ECO:0000313" key="9">
    <source>
        <dbReference type="Proteomes" id="UP001278500"/>
    </source>
</evidence>
<feature type="domain" description="GRF-type" evidence="7">
    <location>
        <begin position="27"/>
        <end position="75"/>
    </location>
</feature>
<keyword evidence="2 4" id="KW-0863">Zinc-finger</keyword>
<comment type="caution">
    <text evidence="8">The sequence shown here is derived from an EMBL/GenBank/DDBJ whole genome shotgun (WGS) entry which is preliminary data.</text>
</comment>
<gene>
    <name evidence="8" type="ORF">B0H65DRAFT_554529</name>
</gene>
<protein>
    <recommendedName>
        <fullName evidence="7">GRF-type domain-containing protein</fullName>
    </recommendedName>
</protein>
<evidence type="ECO:0000256" key="2">
    <source>
        <dbReference type="ARBA" id="ARBA00022771"/>
    </source>
</evidence>
<feature type="coiled-coil region" evidence="5">
    <location>
        <begin position="365"/>
        <end position="399"/>
    </location>
</feature>
<dbReference type="Proteomes" id="UP001278500">
    <property type="component" value="Unassembled WGS sequence"/>
</dbReference>
<feature type="region of interest" description="Disordered" evidence="6">
    <location>
        <begin position="140"/>
        <end position="216"/>
    </location>
</feature>
<dbReference type="EMBL" id="JAUEPP010000001">
    <property type="protein sequence ID" value="KAK3354996.1"/>
    <property type="molecule type" value="Genomic_DNA"/>
</dbReference>
<evidence type="ECO:0000259" key="7">
    <source>
        <dbReference type="PROSITE" id="PS51999"/>
    </source>
</evidence>
<organism evidence="8 9">
    <name type="scientific">Neurospora tetraspora</name>
    <dbReference type="NCBI Taxonomy" id="94610"/>
    <lineage>
        <taxon>Eukaryota</taxon>
        <taxon>Fungi</taxon>
        <taxon>Dikarya</taxon>
        <taxon>Ascomycota</taxon>
        <taxon>Pezizomycotina</taxon>
        <taxon>Sordariomycetes</taxon>
        <taxon>Sordariomycetidae</taxon>
        <taxon>Sordariales</taxon>
        <taxon>Sordariaceae</taxon>
        <taxon>Neurospora</taxon>
    </lineage>
</organism>
<evidence type="ECO:0000256" key="1">
    <source>
        <dbReference type="ARBA" id="ARBA00022723"/>
    </source>
</evidence>
<dbReference type="Pfam" id="PF06839">
    <property type="entry name" value="Zn_ribbon_GRF"/>
    <property type="match status" value="1"/>
</dbReference>
<feature type="compositionally biased region" description="Low complexity" evidence="6">
    <location>
        <begin position="282"/>
        <end position="292"/>
    </location>
</feature>
<feature type="region of interest" description="Disordered" evidence="6">
    <location>
        <begin position="248"/>
        <end position="308"/>
    </location>
</feature>
<name>A0AAE0MWM8_9PEZI</name>
<feature type="compositionally biased region" description="Acidic residues" evidence="6">
    <location>
        <begin position="169"/>
        <end position="179"/>
    </location>
</feature>
<dbReference type="AlphaFoldDB" id="A0AAE0MWM8"/>
<dbReference type="RefSeq" id="XP_062686374.1">
    <property type="nucleotide sequence ID" value="XM_062830005.1"/>
</dbReference>
<accession>A0AAE0MWM8</accession>
<evidence type="ECO:0000256" key="4">
    <source>
        <dbReference type="PROSITE-ProRule" id="PRU01343"/>
    </source>
</evidence>
<evidence type="ECO:0000256" key="6">
    <source>
        <dbReference type="SAM" id="MobiDB-lite"/>
    </source>
</evidence>
<keyword evidence="1" id="KW-0479">Metal-binding</keyword>
<feature type="compositionally biased region" description="Polar residues" evidence="6">
    <location>
        <begin position="248"/>
        <end position="259"/>
    </location>
</feature>
<reference evidence="8" key="1">
    <citation type="journal article" date="2023" name="Mol. Phylogenet. Evol.">
        <title>Genome-scale phylogeny and comparative genomics of the fungal order Sordariales.</title>
        <authorList>
            <person name="Hensen N."/>
            <person name="Bonometti L."/>
            <person name="Westerberg I."/>
            <person name="Brannstrom I.O."/>
            <person name="Guillou S."/>
            <person name="Cros-Aarteil S."/>
            <person name="Calhoun S."/>
            <person name="Haridas S."/>
            <person name="Kuo A."/>
            <person name="Mondo S."/>
            <person name="Pangilinan J."/>
            <person name="Riley R."/>
            <person name="LaButti K."/>
            <person name="Andreopoulos B."/>
            <person name="Lipzen A."/>
            <person name="Chen C."/>
            <person name="Yan M."/>
            <person name="Daum C."/>
            <person name="Ng V."/>
            <person name="Clum A."/>
            <person name="Steindorff A."/>
            <person name="Ohm R.A."/>
            <person name="Martin F."/>
            <person name="Silar P."/>
            <person name="Natvig D.O."/>
            <person name="Lalanne C."/>
            <person name="Gautier V."/>
            <person name="Ament-Velasquez S.L."/>
            <person name="Kruys A."/>
            <person name="Hutchinson M.I."/>
            <person name="Powell A.J."/>
            <person name="Barry K."/>
            <person name="Miller A.N."/>
            <person name="Grigoriev I.V."/>
            <person name="Debuchy R."/>
            <person name="Gladieux P."/>
            <person name="Hiltunen Thoren M."/>
            <person name="Johannesson H."/>
        </authorList>
    </citation>
    <scope>NUCLEOTIDE SEQUENCE</scope>
    <source>
        <strain evidence="8">CBS 560.94</strain>
    </source>
</reference>